<dbReference type="InterPro" id="IPR029016">
    <property type="entry name" value="GAF-like_dom_sf"/>
</dbReference>
<keyword evidence="2" id="KW-0238">DNA-binding</keyword>
<dbReference type="SUPFAM" id="SSF46785">
    <property type="entry name" value="Winged helix' DNA-binding domain"/>
    <property type="match status" value="1"/>
</dbReference>
<proteinExistence type="predicted"/>
<evidence type="ECO:0000313" key="7">
    <source>
        <dbReference type="Proteomes" id="UP001609376"/>
    </source>
</evidence>
<dbReference type="InterPro" id="IPR036390">
    <property type="entry name" value="WH_DNA-bd_sf"/>
</dbReference>
<evidence type="ECO:0000313" key="6">
    <source>
        <dbReference type="EMBL" id="MFH5773375.1"/>
    </source>
</evidence>
<dbReference type="Pfam" id="PF01614">
    <property type="entry name" value="IclR_C"/>
    <property type="match status" value="1"/>
</dbReference>
<dbReference type="PROSITE" id="PS51078">
    <property type="entry name" value="ICLR_ED"/>
    <property type="match status" value="1"/>
</dbReference>
<dbReference type="InterPro" id="IPR050707">
    <property type="entry name" value="HTH_MetabolicPath_Reg"/>
</dbReference>
<feature type="domain" description="IclR-ED" evidence="5">
    <location>
        <begin position="74"/>
        <end position="256"/>
    </location>
</feature>
<dbReference type="Gene3D" id="3.30.450.40">
    <property type="match status" value="1"/>
</dbReference>
<keyword evidence="7" id="KW-1185">Reference proteome</keyword>
<reference evidence="6 7" key="1">
    <citation type="submission" date="2024-10" db="EMBL/GenBank/DDBJ databases">
        <title>Paracoccus drimophilus sp. nov., a novel bacterium from corn roots in Hunan.</title>
        <authorList>
            <person name="Li X."/>
        </authorList>
    </citation>
    <scope>NUCLEOTIDE SEQUENCE [LARGE SCALE GENOMIC DNA]</scope>
    <source>
        <strain evidence="6 7">NGMCC 1.201697</strain>
    </source>
</reference>
<dbReference type="SUPFAM" id="SSF55781">
    <property type="entry name" value="GAF domain-like"/>
    <property type="match status" value="1"/>
</dbReference>
<evidence type="ECO:0000256" key="1">
    <source>
        <dbReference type="ARBA" id="ARBA00023015"/>
    </source>
</evidence>
<dbReference type="Proteomes" id="UP001609376">
    <property type="component" value="Unassembled WGS sequence"/>
</dbReference>
<keyword evidence="3" id="KW-0804">Transcription</keyword>
<dbReference type="RefSeq" id="WP_311759343.1">
    <property type="nucleotide sequence ID" value="NZ_JBIMPR010000002.1"/>
</dbReference>
<comment type="caution">
    <text evidence="6">The sequence shown here is derived from an EMBL/GenBank/DDBJ whole genome shotgun (WGS) entry which is preliminary data.</text>
</comment>
<name>A0ABW7LJB2_9RHOB</name>
<organism evidence="6 7">
    <name type="scientific">Paracoccus broussonetiae subsp. drimophilus</name>
    <dbReference type="NCBI Taxonomy" id="3373869"/>
    <lineage>
        <taxon>Bacteria</taxon>
        <taxon>Pseudomonadati</taxon>
        <taxon>Pseudomonadota</taxon>
        <taxon>Alphaproteobacteria</taxon>
        <taxon>Rhodobacterales</taxon>
        <taxon>Paracoccaceae</taxon>
        <taxon>Paracoccus</taxon>
        <taxon>Paracoccus broussonetiae</taxon>
    </lineage>
</organism>
<dbReference type="InterPro" id="IPR014757">
    <property type="entry name" value="Tscrpt_reg_IclR_C"/>
</dbReference>
<evidence type="ECO:0000259" key="4">
    <source>
        <dbReference type="PROSITE" id="PS51077"/>
    </source>
</evidence>
<sequence>MSDESELSANRNPAIEKMMAILTEIERQPNGLPLGRVAEAAGVTRSTAYRILNSLLAHDMLRQLDNSHFVLGSRLLSLADSVTVGALGTRVAAAAQPVIDEVSRTLGETVKVSVCDRGQIVVVAVSLGRKARALQAQLGEHLPIHAGAGSKVLLAHLSREEMERVLGSKLPTYTERTLSDPGELLSELEKVRQQGWSKDPGEFDLSVRAYAAPIRNRQGLVVAALSIPFFADVSQDYEAALLDAAQTAAQRISDML</sequence>
<gene>
    <name evidence="6" type="ORF">ACHFJ0_03925</name>
</gene>
<dbReference type="SMART" id="SM00346">
    <property type="entry name" value="HTH_ICLR"/>
    <property type="match status" value="1"/>
</dbReference>
<evidence type="ECO:0000256" key="2">
    <source>
        <dbReference type="ARBA" id="ARBA00023125"/>
    </source>
</evidence>
<keyword evidence="1" id="KW-0805">Transcription regulation</keyword>
<dbReference type="InterPro" id="IPR036388">
    <property type="entry name" value="WH-like_DNA-bd_sf"/>
</dbReference>
<protein>
    <submittedName>
        <fullName evidence="6">IclR family transcriptional regulator</fullName>
    </submittedName>
</protein>
<dbReference type="PROSITE" id="PS51077">
    <property type="entry name" value="HTH_ICLR"/>
    <property type="match status" value="1"/>
</dbReference>
<dbReference type="EMBL" id="JBIMPR010000002">
    <property type="protein sequence ID" value="MFH5773375.1"/>
    <property type="molecule type" value="Genomic_DNA"/>
</dbReference>
<dbReference type="Pfam" id="PF09339">
    <property type="entry name" value="HTH_IclR"/>
    <property type="match status" value="1"/>
</dbReference>
<dbReference type="InterPro" id="IPR005471">
    <property type="entry name" value="Tscrpt_reg_IclR_N"/>
</dbReference>
<dbReference type="Gene3D" id="1.10.10.10">
    <property type="entry name" value="Winged helix-like DNA-binding domain superfamily/Winged helix DNA-binding domain"/>
    <property type="match status" value="1"/>
</dbReference>
<feature type="domain" description="HTH iclR-type" evidence="4">
    <location>
        <begin position="12"/>
        <end position="73"/>
    </location>
</feature>
<evidence type="ECO:0000256" key="3">
    <source>
        <dbReference type="ARBA" id="ARBA00023163"/>
    </source>
</evidence>
<accession>A0ABW7LJB2</accession>
<evidence type="ECO:0000259" key="5">
    <source>
        <dbReference type="PROSITE" id="PS51078"/>
    </source>
</evidence>
<dbReference type="PANTHER" id="PTHR30136">
    <property type="entry name" value="HELIX-TURN-HELIX TRANSCRIPTIONAL REGULATOR, ICLR FAMILY"/>
    <property type="match status" value="1"/>
</dbReference>
<dbReference type="PANTHER" id="PTHR30136:SF35">
    <property type="entry name" value="HTH-TYPE TRANSCRIPTIONAL REGULATOR RV1719"/>
    <property type="match status" value="1"/>
</dbReference>